<keyword evidence="1" id="KW-0812">Transmembrane</keyword>
<sequence length="65" mass="7263">MAGILHLQACIFSHFISFSGEFVIDMAFGKKDKIFKTRFGISVVSGISLLLGTLHTRAFIFCMVY</sequence>
<dbReference type="AlphaFoldDB" id="A0A0E0WD50"/>
<keyword evidence="1" id="KW-1133">Transmembrane helix</keyword>
<evidence type="ECO:0000256" key="1">
    <source>
        <dbReference type="SAM" id="Phobius"/>
    </source>
</evidence>
<dbReference type="PATRIC" id="fig|1163741.3.peg.572"/>
<name>A0A0E0WD50_HELPX</name>
<keyword evidence="1" id="KW-0472">Membrane</keyword>
<feature type="transmembrane region" description="Helical" evidence="1">
    <location>
        <begin position="39"/>
        <end position="60"/>
    </location>
</feature>
<dbReference type="KEGG" id="hhq:HPSH169_02860"/>
<evidence type="ECO:0000313" key="3">
    <source>
        <dbReference type="Proteomes" id="UP000005007"/>
    </source>
</evidence>
<reference evidence="2 3" key="1">
    <citation type="submission" date="2012-04" db="EMBL/GenBank/DDBJ databases">
        <authorList>
            <person name="Kersulyte D."/>
            <person name="Cabrera L."/>
            <person name="Pacheco R."/>
            <person name="Herrera P."/>
            <person name="Rodriguez C."/>
            <person name="Gilman R.H."/>
            <person name="Berg D.E."/>
        </authorList>
    </citation>
    <scope>NUCLEOTIDE SEQUENCE [LARGE SCALE GENOMIC DNA]</scope>
    <source>
        <strain evidence="2 3">Shi169</strain>
    </source>
</reference>
<gene>
    <name evidence="2" type="ORF">HPSH169_02860</name>
</gene>
<dbReference type="Proteomes" id="UP000005007">
    <property type="component" value="Chromosome"/>
</dbReference>
<dbReference type="EMBL" id="CP003473">
    <property type="protein sequence ID" value="AFH99270.1"/>
    <property type="molecule type" value="Genomic_DNA"/>
</dbReference>
<protein>
    <submittedName>
        <fullName evidence="2">Uncharacterized protein</fullName>
    </submittedName>
</protein>
<proteinExistence type="predicted"/>
<feature type="transmembrane region" description="Helical" evidence="1">
    <location>
        <begin position="6"/>
        <end position="27"/>
    </location>
</feature>
<accession>A0A0E0WD50</accession>
<dbReference type="HOGENOM" id="CLU_2935221_0_0_7"/>
<evidence type="ECO:0000313" key="2">
    <source>
        <dbReference type="EMBL" id="AFH99270.1"/>
    </source>
</evidence>
<organism evidence="2 3">
    <name type="scientific">Helicobacter pylori Shi169</name>
    <dbReference type="NCBI Taxonomy" id="1163741"/>
    <lineage>
        <taxon>Bacteria</taxon>
        <taxon>Pseudomonadati</taxon>
        <taxon>Campylobacterota</taxon>
        <taxon>Epsilonproteobacteria</taxon>
        <taxon>Campylobacterales</taxon>
        <taxon>Helicobacteraceae</taxon>
        <taxon>Helicobacter</taxon>
    </lineage>
</organism>